<keyword evidence="7" id="KW-1185">Reference proteome</keyword>
<dbReference type="PANTHER" id="PTHR46377:SF1">
    <property type="entry name" value="DUAL SPECIFICITY PROTEIN PHOSPHATASE 19"/>
    <property type="match status" value="1"/>
</dbReference>
<feature type="region of interest" description="Disordered" evidence="3">
    <location>
        <begin position="1300"/>
        <end position="1342"/>
    </location>
</feature>
<dbReference type="InterPro" id="IPR000387">
    <property type="entry name" value="Tyr_Pase_dom"/>
</dbReference>
<feature type="compositionally biased region" description="Low complexity" evidence="3">
    <location>
        <begin position="16"/>
        <end position="32"/>
    </location>
</feature>
<feature type="compositionally biased region" description="Polar residues" evidence="3">
    <location>
        <begin position="493"/>
        <end position="511"/>
    </location>
</feature>
<evidence type="ECO:0000313" key="6">
    <source>
        <dbReference type="EMBL" id="CAK8985523.1"/>
    </source>
</evidence>
<dbReference type="InterPro" id="IPR016130">
    <property type="entry name" value="Tyr_Pase_AS"/>
</dbReference>
<comment type="caution">
    <text evidence="6">The sequence shown here is derived from an EMBL/GenBank/DDBJ whole genome shotgun (WGS) entry which is preliminary data.</text>
</comment>
<feature type="region of interest" description="Disordered" evidence="3">
    <location>
        <begin position="1230"/>
        <end position="1278"/>
    </location>
</feature>
<feature type="region of interest" description="Disordered" evidence="3">
    <location>
        <begin position="1132"/>
        <end position="1204"/>
    </location>
</feature>
<feature type="compositionally biased region" description="Polar residues" evidence="3">
    <location>
        <begin position="545"/>
        <end position="561"/>
    </location>
</feature>
<dbReference type="SUPFAM" id="SSF52799">
    <property type="entry name" value="(Phosphotyrosine protein) phosphatases II"/>
    <property type="match status" value="1"/>
</dbReference>
<feature type="compositionally biased region" description="Basic and acidic residues" evidence="3">
    <location>
        <begin position="1193"/>
        <end position="1204"/>
    </location>
</feature>
<dbReference type="SMART" id="SM00195">
    <property type="entry name" value="DSPc"/>
    <property type="match status" value="1"/>
</dbReference>
<feature type="compositionally biased region" description="Low complexity" evidence="3">
    <location>
        <begin position="1140"/>
        <end position="1170"/>
    </location>
</feature>
<dbReference type="Proteomes" id="UP001642464">
    <property type="component" value="Unassembled WGS sequence"/>
</dbReference>
<dbReference type="PROSITE" id="PS50056">
    <property type="entry name" value="TYR_PHOSPHATASE_2"/>
    <property type="match status" value="1"/>
</dbReference>
<evidence type="ECO:0000256" key="2">
    <source>
        <dbReference type="ARBA" id="ARBA00022912"/>
    </source>
</evidence>
<feature type="compositionally biased region" description="Basic and acidic residues" evidence="3">
    <location>
        <begin position="33"/>
        <end position="53"/>
    </location>
</feature>
<feature type="compositionally biased region" description="Polar residues" evidence="3">
    <location>
        <begin position="593"/>
        <end position="604"/>
    </location>
</feature>
<reference evidence="6 7" key="1">
    <citation type="submission" date="2024-02" db="EMBL/GenBank/DDBJ databases">
        <authorList>
            <person name="Chen Y."/>
            <person name="Shah S."/>
            <person name="Dougan E. K."/>
            <person name="Thang M."/>
            <person name="Chan C."/>
        </authorList>
    </citation>
    <scope>NUCLEOTIDE SEQUENCE [LARGE SCALE GENOMIC DNA]</scope>
</reference>
<feature type="compositionally biased region" description="Polar residues" evidence="3">
    <location>
        <begin position="465"/>
        <end position="477"/>
    </location>
</feature>
<dbReference type="InterPro" id="IPR020422">
    <property type="entry name" value="TYR_PHOSPHATASE_DUAL_dom"/>
</dbReference>
<feature type="compositionally biased region" description="Pro residues" evidence="3">
    <location>
        <begin position="1644"/>
        <end position="1653"/>
    </location>
</feature>
<evidence type="ECO:0000256" key="1">
    <source>
        <dbReference type="ARBA" id="ARBA00022801"/>
    </source>
</evidence>
<evidence type="ECO:0000313" key="7">
    <source>
        <dbReference type="Proteomes" id="UP001642464"/>
    </source>
</evidence>
<dbReference type="PROSITE" id="PS50054">
    <property type="entry name" value="TYR_PHOSPHATASE_DUAL"/>
    <property type="match status" value="1"/>
</dbReference>
<evidence type="ECO:0000259" key="4">
    <source>
        <dbReference type="PROSITE" id="PS50054"/>
    </source>
</evidence>
<evidence type="ECO:0000259" key="5">
    <source>
        <dbReference type="PROSITE" id="PS50056"/>
    </source>
</evidence>
<name>A0ABP0H767_9DINO</name>
<dbReference type="Pfam" id="PF00782">
    <property type="entry name" value="DSPc"/>
    <property type="match status" value="1"/>
</dbReference>
<feature type="region of interest" description="Disordered" evidence="3">
    <location>
        <begin position="1093"/>
        <end position="1119"/>
    </location>
</feature>
<feature type="domain" description="Tyrosine specific protein phosphatases" evidence="5">
    <location>
        <begin position="133"/>
        <end position="192"/>
    </location>
</feature>
<dbReference type="Gene3D" id="3.90.190.10">
    <property type="entry name" value="Protein tyrosine phosphatase superfamily"/>
    <property type="match status" value="1"/>
</dbReference>
<feature type="compositionally biased region" description="Low complexity" evidence="3">
    <location>
        <begin position="1108"/>
        <end position="1119"/>
    </location>
</feature>
<dbReference type="InterPro" id="IPR029021">
    <property type="entry name" value="Prot-tyrosine_phosphatase-like"/>
</dbReference>
<dbReference type="CDD" id="cd23767">
    <property type="entry name" value="IQCD"/>
    <property type="match status" value="1"/>
</dbReference>
<feature type="region of interest" description="Disordered" evidence="3">
    <location>
        <begin position="578"/>
        <end position="624"/>
    </location>
</feature>
<keyword evidence="6" id="KW-0808">Transferase</keyword>
<proteinExistence type="predicted"/>
<feature type="compositionally biased region" description="Polar residues" evidence="3">
    <location>
        <begin position="1693"/>
        <end position="1715"/>
    </location>
</feature>
<dbReference type="GO" id="GO:0016301">
    <property type="term" value="F:kinase activity"/>
    <property type="evidence" value="ECO:0007669"/>
    <property type="project" value="UniProtKB-KW"/>
</dbReference>
<accession>A0ABP0H767</accession>
<feature type="compositionally biased region" description="Low complexity" evidence="3">
    <location>
        <begin position="1330"/>
        <end position="1342"/>
    </location>
</feature>
<feature type="region of interest" description="Disordered" evidence="3">
    <location>
        <begin position="775"/>
        <end position="809"/>
    </location>
</feature>
<dbReference type="PROSITE" id="PS50096">
    <property type="entry name" value="IQ"/>
    <property type="match status" value="1"/>
</dbReference>
<evidence type="ECO:0000256" key="3">
    <source>
        <dbReference type="SAM" id="MobiDB-lite"/>
    </source>
</evidence>
<feature type="compositionally biased region" description="Polar residues" evidence="3">
    <location>
        <begin position="522"/>
        <end position="535"/>
    </location>
</feature>
<feature type="domain" description="Tyrosine-protein phosphatase" evidence="4">
    <location>
        <begin position="68"/>
        <end position="214"/>
    </location>
</feature>
<feature type="region of interest" description="Disordered" evidence="3">
    <location>
        <begin position="453"/>
        <end position="561"/>
    </location>
</feature>
<feature type="compositionally biased region" description="Polar residues" evidence="3">
    <location>
        <begin position="775"/>
        <end position="786"/>
    </location>
</feature>
<dbReference type="InterPro" id="IPR000340">
    <property type="entry name" value="Dual-sp_phosphatase_cat-dom"/>
</dbReference>
<dbReference type="PANTHER" id="PTHR46377">
    <property type="entry name" value="DUAL SPECIFICITY PROTEIN PHOSPHATASE 19"/>
    <property type="match status" value="1"/>
</dbReference>
<feature type="compositionally biased region" description="Polar residues" evidence="3">
    <location>
        <begin position="1657"/>
        <end position="1683"/>
    </location>
</feature>
<keyword evidence="6" id="KW-0418">Kinase</keyword>
<dbReference type="PROSITE" id="PS00383">
    <property type="entry name" value="TYR_PHOSPHATASE_1"/>
    <property type="match status" value="1"/>
</dbReference>
<feature type="region of interest" description="Disordered" evidence="3">
    <location>
        <begin position="388"/>
        <end position="423"/>
    </location>
</feature>
<keyword evidence="2" id="KW-0904">Protein phosphatase</keyword>
<keyword evidence="1" id="KW-0378">Hydrolase</keyword>
<dbReference type="EMBL" id="CAXAMM010000021">
    <property type="protein sequence ID" value="CAK8985523.1"/>
    <property type="molecule type" value="Genomic_DNA"/>
</dbReference>
<dbReference type="CDD" id="cd14498">
    <property type="entry name" value="DSP"/>
    <property type="match status" value="1"/>
</dbReference>
<gene>
    <name evidence="6" type="ORF">SCF082_LOCUS186</name>
</gene>
<sequence>MHKGGAPAEDGQEELAQAPEAAAGAAAAGVGDAAKDVVRGREEENDRDSRGGLEEAGGGKVEKETKLEMTLDEIVPGLLYLSSMEEAQNIDVLRKFGITHILTVGGGMPALFNQEFSYQIVGIDDHPDALLIEKFESCFSFIEHAQAQDGRVLVHCEGGVSRSASICAAYLMFVGEPHPTAAEAIEHLQSIRSRVSPNTGFRAQLKLFEELQCNPDMSRPEAQSKLDALVKKQASTMAQPSTLTSLLKPDLFETPPENYTYEMETSSKASQFINTILTEQSALVSKKKKKKAMGHQTVSCDDAALSDREDLHMTRPQFLGDEDLDKAPVQGLPVHARRVSTLGTITEPPSVLKIDPDSAGLGLLYEGEEPLASSKSAPRNWVSARMLVSGQDSSDDEDNSRAATTKSALVPRHPASKTSPRNRLAALQASSGVPGKTRLKSVAPLTVHTSLDSMKASADRPKSASLVTLESGSEPTQATTSAGAASGRDDDSQTPVNTQGVHLNENPASETSRSHQDGKSRSVVSQTKPAKSSTPVLAAGVQVDASPTASDKSTQNAKGVATTPVQLLSIQERIAAGVTRTGSRQGSLRRFRTSSSSVTQGSAESSHETLESEGDEDGGNSSAVGTASYTAEQEVDEAFEEEKNAATNVVGKVLLGYTMTPSDEQVVMHWLAQKPKALTGDVAFKGLRQGLRMMRRFVCIPEDADTADGQDTLGLEGLQTSLQHVSNTLEDYTGFPLHSPEFMRMLQSDQGLDSILIKLETEFKSALEEVRACTSSKAFGTESQAPTMPATEDRGSARLPGTATSGTDADLAKPVAESALTSPPPPSMGSPAILDAMGTSQATSAAPISRPSGILDRDTAMPELAKDAESNGEAAVPMRKLGILRKHKRRRSATIDLLLLLAKLGLRREKAGTVSDVAYRQFSQLLEGGAQEKTALENLDQSSAIELLGYLESFPNSIKEDMRIHRLGKVVKARLILMVAEDTASDICDELVAQPCVTGAIRDVATYALHFSGALIGTRIAIIRKVRKEIASTKVTAAFRGYEARKSFASRKEAIARIQTWGRNLHGESDAGAGGVTESRVAQLAAEEATKAIHGSELQSRGLGGRPARGSAGKGSASSLVEIQSVKEGVELDGGEHGQSGASSKGTPASAATSSAQPPLPAARQARNLRSWQSCDPGIDSVTSKLEQGSARRQRDPRPSTRQLKDRMLSTLDVASHFSSKISKALRQVRGESTHKLNSHMTSDAVDANAAQSSRHNRRDSSGLAIKTMESRPERPRSAMYPSAVLGTQQVPQLLGTGGSRRFLPSETAGSVMAGPPREGTRVSFSDTHSATSTNSANTSVNSSFLLGTSSADGGRNGEGKVAAINPVHALQGLLKHLCRVVVSGDLNGAYEKQHSLQQLQQHSKSLRAVHPRICVADAEERPGLLNLPKASEELGKMLRDHPKKFGLNQTPYVYDFELRVLVFFPPCEFDTALQPPDDTSAKFRKILGTVFDLMPCDSEALLDLTETATLSQHASAGYALTTMLHYIDKMTKSTDYMHSHHLGDECEGTSGSVAGGYVRFSEKDNRYIFTEESGHYGFRWTLPGTRQSLDRFMHESGLDQAYYLRPYFRQKSEKPSVSAMAELFGDFAASGADVSVKSDGGPSPIPLGPSPTSPGFGTQTVPSSSALPGSDLASKSTASPTTDGAAVIQASPAGSQASLSVGSTSPNSATSSLPESALSAATVPPTNMEDLEWDFDDDED</sequence>
<feature type="region of interest" description="Disordered" evidence="3">
    <location>
        <begin position="1"/>
        <end position="64"/>
    </location>
</feature>
<feature type="compositionally biased region" description="Acidic residues" evidence="3">
    <location>
        <begin position="1730"/>
        <end position="1741"/>
    </location>
</feature>
<protein>
    <submittedName>
        <fullName evidence="6">Dual specificity protein phosphatase 19 (Protein phosphatase SKRP1) (Stress-activated protein kinase pathway-regulating phosphatase 1)</fullName>
    </submittedName>
</protein>
<feature type="region of interest" description="Disordered" evidence="3">
    <location>
        <begin position="1635"/>
        <end position="1741"/>
    </location>
</feature>
<organism evidence="6 7">
    <name type="scientific">Durusdinium trenchii</name>
    <dbReference type="NCBI Taxonomy" id="1381693"/>
    <lineage>
        <taxon>Eukaryota</taxon>
        <taxon>Sar</taxon>
        <taxon>Alveolata</taxon>
        <taxon>Dinophyceae</taxon>
        <taxon>Suessiales</taxon>
        <taxon>Symbiodiniaceae</taxon>
        <taxon>Durusdinium</taxon>
    </lineage>
</organism>